<comment type="caution">
    <text evidence="3">The sequence shown here is derived from an EMBL/GenBank/DDBJ whole genome shotgun (WGS) entry which is preliminary data.</text>
</comment>
<dbReference type="InterPro" id="IPR041577">
    <property type="entry name" value="RT_RNaseH_2"/>
</dbReference>
<evidence type="ECO:0000313" key="3">
    <source>
        <dbReference type="EMBL" id="KAJ8652429.1"/>
    </source>
</evidence>
<keyword evidence="1" id="KW-0511">Multifunctional enzyme</keyword>
<dbReference type="PANTHER" id="PTHR37984:SF5">
    <property type="entry name" value="PROTEIN NYNRIN-LIKE"/>
    <property type="match status" value="1"/>
</dbReference>
<organism evidence="3 4">
    <name type="scientific">Lichtheimia ornata</name>
    <dbReference type="NCBI Taxonomy" id="688661"/>
    <lineage>
        <taxon>Eukaryota</taxon>
        <taxon>Fungi</taxon>
        <taxon>Fungi incertae sedis</taxon>
        <taxon>Mucoromycota</taxon>
        <taxon>Mucoromycotina</taxon>
        <taxon>Mucoromycetes</taxon>
        <taxon>Mucorales</taxon>
        <taxon>Lichtheimiaceae</taxon>
        <taxon>Lichtheimia</taxon>
    </lineage>
</organism>
<accession>A0AAD7XQ10</accession>
<dbReference type="InterPro" id="IPR050951">
    <property type="entry name" value="Retrovirus_Pol_polyprotein"/>
</dbReference>
<dbReference type="FunFam" id="3.10.20.370:FF:000001">
    <property type="entry name" value="Retrovirus-related Pol polyprotein from transposon 17.6-like protein"/>
    <property type="match status" value="1"/>
</dbReference>
<evidence type="ECO:0000256" key="1">
    <source>
        <dbReference type="ARBA" id="ARBA00023268"/>
    </source>
</evidence>
<dbReference type="FunFam" id="3.30.70.270:FF:000020">
    <property type="entry name" value="Transposon Tf2-6 polyprotein-like Protein"/>
    <property type="match status" value="1"/>
</dbReference>
<dbReference type="InterPro" id="IPR001584">
    <property type="entry name" value="Integrase_cat-core"/>
</dbReference>
<dbReference type="SUPFAM" id="SSF53098">
    <property type="entry name" value="Ribonuclease H-like"/>
    <property type="match status" value="1"/>
</dbReference>
<dbReference type="GO" id="GO:0015074">
    <property type="term" value="P:DNA integration"/>
    <property type="evidence" value="ECO:0007669"/>
    <property type="project" value="InterPro"/>
</dbReference>
<dbReference type="InterPro" id="IPR041588">
    <property type="entry name" value="Integrase_H2C2"/>
</dbReference>
<dbReference type="Pfam" id="PF17921">
    <property type="entry name" value="Integrase_H2C2"/>
    <property type="match status" value="1"/>
</dbReference>
<dbReference type="EMBL" id="JARTCD010000105">
    <property type="protein sequence ID" value="KAJ8652429.1"/>
    <property type="molecule type" value="Genomic_DNA"/>
</dbReference>
<gene>
    <name evidence="3" type="ORF">O0I10_011962</name>
</gene>
<sequence length="498" mass="57498">MSWPRPKTGKDIMRFLGIITYFRDWIPNVSQLTAPLDNLRYADSLDGLWQDTQETFFQTLKNVLLKAPILRYPNLNYPFYVATDTSNVGIGAVLYQVINGETRHISFVARSLNAAQRKYTTTRKELLAVVYALQQFHQYLWGRHFTLLTDHHALNYFHTQRVANSMMLNWLDILLSYDFEVVRLPGLDNTLPDGLSRLFPANSTLAGDEDNDVADNVLNNNKRRINRRKESNKRRRVESRQINYIRAKATHLTETPPYADMLTPPPEERHELLEQAHAFGYFGAEAITKYLHSDGIHWNSMQKEAVDLVRKCNECQMHNIVKHGYHPLRPIHAYIPGDQWAIDLAGPFHTSYLGNSYILVMVDVYTRFCIIRPIPNKQSDTIVRERITKFATFGFPQYLQSDNGTEFVNSLLEKLSEAAGFDHRLTTPYHPRANGVAERYVRTPVRTLTKSIQGATKDRDIFIPAVQLAINAKITKRHDTAPFNLMFARKINAFRDSR</sequence>
<dbReference type="CDD" id="cd09274">
    <property type="entry name" value="RNase_HI_RT_Ty3"/>
    <property type="match status" value="1"/>
</dbReference>
<evidence type="ECO:0000259" key="2">
    <source>
        <dbReference type="PROSITE" id="PS50994"/>
    </source>
</evidence>
<proteinExistence type="predicted"/>
<dbReference type="Gene3D" id="3.10.20.370">
    <property type="match status" value="1"/>
</dbReference>
<dbReference type="PANTHER" id="PTHR37984">
    <property type="entry name" value="PROTEIN CBG26694"/>
    <property type="match status" value="1"/>
</dbReference>
<dbReference type="Gene3D" id="3.30.70.270">
    <property type="match status" value="1"/>
</dbReference>
<keyword evidence="4" id="KW-1185">Reference proteome</keyword>
<dbReference type="Pfam" id="PF17919">
    <property type="entry name" value="RT_RNaseH_2"/>
    <property type="match status" value="1"/>
</dbReference>
<dbReference type="GO" id="GO:0003676">
    <property type="term" value="F:nucleic acid binding"/>
    <property type="evidence" value="ECO:0007669"/>
    <property type="project" value="InterPro"/>
</dbReference>
<dbReference type="SUPFAM" id="SSF56672">
    <property type="entry name" value="DNA/RNA polymerases"/>
    <property type="match status" value="1"/>
</dbReference>
<dbReference type="GO" id="GO:0003824">
    <property type="term" value="F:catalytic activity"/>
    <property type="evidence" value="ECO:0007669"/>
    <property type="project" value="UniProtKB-KW"/>
</dbReference>
<dbReference type="Gene3D" id="3.30.420.10">
    <property type="entry name" value="Ribonuclease H-like superfamily/Ribonuclease H"/>
    <property type="match status" value="1"/>
</dbReference>
<dbReference type="Pfam" id="PF00665">
    <property type="entry name" value="rve"/>
    <property type="match status" value="1"/>
</dbReference>
<name>A0AAD7XQ10_9FUNG</name>
<dbReference type="AlphaFoldDB" id="A0AAD7XQ10"/>
<reference evidence="3 4" key="1">
    <citation type="submission" date="2023-03" db="EMBL/GenBank/DDBJ databases">
        <title>Genome sequence of Lichtheimia ornata CBS 291.66.</title>
        <authorList>
            <person name="Mohabir J.T."/>
            <person name="Shea T.P."/>
            <person name="Kurbessoian T."/>
            <person name="Berby B."/>
            <person name="Fontaine J."/>
            <person name="Livny J."/>
            <person name="Gnirke A."/>
            <person name="Stajich J.E."/>
            <person name="Cuomo C.A."/>
        </authorList>
    </citation>
    <scope>NUCLEOTIDE SEQUENCE [LARGE SCALE GENOMIC DNA]</scope>
    <source>
        <strain evidence="3">CBS 291.66</strain>
    </source>
</reference>
<dbReference type="InterPro" id="IPR036397">
    <property type="entry name" value="RNaseH_sf"/>
</dbReference>
<dbReference type="RefSeq" id="XP_058337343.1">
    <property type="nucleotide sequence ID" value="XM_058491914.1"/>
</dbReference>
<dbReference type="PROSITE" id="PS50994">
    <property type="entry name" value="INTEGRASE"/>
    <property type="match status" value="1"/>
</dbReference>
<dbReference type="Proteomes" id="UP001234581">
    <property type="component" value="Unassembled WGS sequence"/>
</dbReference>
<dbReference type="InterPro" id="IPR012337">
    <property type="entry name" value="RNaseH-like_sf"/>
</dbReference>
<protein>
    <recommendedName>
        <fullName evidence="2">Integrase catalytic domain-containing protein</fullName>
    </recommendedName>
</protein>
<dbReference type="GeneID" id="83219353"/>
<dbReference type="InterPro" id="IPR043502">
    <property type="entry name" value="DNA/RNA_pol_sf"/>
</dbReference>
<dbReference type="Gene3D" id="1.10.340.70">
    <property type="match status" value="1"/>
</dbReference>
<dbReference type="GO" id="GO:0005634">
    <property type="term" value="C:nucleus"/>
    <property type="evidence" value="ECO:0007669"/>
    <property type="project" value="UniProtKB-ARBA"/>
</dbReference>
<evidence type="ECO:0000313" key="4">
    <source>
        <dbReference type="Proteomes" id="UP001234581"/>
    </source>
</evidence>
<dbReference type="InterPro" id="IPR043128">
    <property type="entry name" value="Rev_trsase/Diguanyl_cyclase"/>
</dbReference>
<feature type="domain" description="Integrase catalytic" evidence="2">
    <location>
        <begin position="332"/>
        <end position="490"/>
    </location>
</feature>